<proteinExistence type="inferred from homology"/>
<dbReference type="Pfam" id="PF03795">
    <property type="entry name" value="YCII"/>
    <property type="match status" value="1"/>
</dbReference>
<protein>
    <submittedName>
        <fullName evidence="3">YciI family protein</fullName>
    </submittedName>
</protein>
<accession>A0A7X6HEJ8</accession>
<sequence length="122" mass="13205">MKYLILIYSDAESQQAWAGLSDAQRSEGFGEYAELNAELAASGELVMAEALDQSYSTIVTVRQGKTVITDGPFADADEQVAGFYLLECASRERAVEIAARIPDAQYAHVEVRPVLDLSGQAT</sequence>
<comment type="caution">
    <text evidence="3">The sequence shown here is derived from an EMBL/GenBank/DDBJ whole genome shotgun (WGS) entry which is preliminary data.</text>
</comment>
<evidence type="ECO:0000256" key="1">
    <source>
        <dbReference type="ARBA" id="ARBA00007689"/>
    </source>
</evidence>
<evidence type="ECO:0000313" key="3">
    <source>
        <dbReference type="EMBL" id="NKX54227.1"/>
    </source>
</evidence>
<gene>
    <name evidence="3" type="ORF">HGG74_06650</name>
</gene>
<dbReference type="RefSeq" id="WP_168485568.1">
    <property type="nucleotide sequence ID" value="NZ_JAAZSQ010000004.1"/>
</dbReference>
<feature type="domain" description="YCII-related" evidence="2">
    <location>
        <begin position="1"/>
        <end position="117"/>
    </location>
</feature>
<evidence type="ECO:0000313" key="4">
    <source>
        <dbReference type="Proteomes" id="UP000544090"/>
    </source>
</evidence>
<keyword evidence="4" id="KW-1185">Reference proteome</keyword>
<dbReference type="PANTHER" id="PTHR35174">
    <property type="entry name" value="BLL7171 PROTEIN-RELATED"/>
    <property type="match status" value="1"/>
</dbReference>
<dbReference type="PANTHER" id="PTHR35174:SF3">
    <property type="entry name" value="BLL7171 PROTEIN"/>
    <property type="match status" value="1"/>
</dbReference>
<dbReference type="SUPFAM" id="SSF54909">
    <property type="entry name" value="Dimeric alpha+beta barrel"/>
    <property type="match status" value="1"/>
</dbReference>
<dbReference type="InterPro" id="IPR005545">
    <property type="entry name" value="YCII"/>
</dbReference>
<dbReference type="EMBL" id="JAAZSQ010000004">
    <property type="protein sequence ID" value="NKX54227.1"/>
    <property type="molecule type" value="Genomic_DNA"/>
</dbReference>
<name>A0A7X6HEJ8_9MICC</name>
<dbReference type="Gene3D" id="3.30.70.1060">
    <property type="entry name" value="Dimeric alpha+beta barrel"/>
    <property type="match status" value="1"/>
</dbReference>
<evidence type="ECO:0000259" key="2">
    <source>
        <dbReference type="Pfam" id="PF03795"/>
    </source>
</evidence>
<comment type="similarity">
    <text evidence="1">Belongs to the YciI family.</text>
</comment>
<dbReference type="Proteomes" id="UP000544090">
    <property type="component" value="Unassembled WGS sequence"/>
</dbReference>
<organism evidence="3 4">
    <name type="scientific">Arthrobacter mobilis</name>
    <dbReference type="NCBI Taxonomy" id="2724944"/>
    <lineage>
        <taxon>Bacteria</taxon>
        <taxon>Bacillati</taxon>
        <taxon>Actinomycetota</taxon>
        <taxon>Actinomycetes</taxon>
        <taxon>Micrococcales</taxon>
        <taxon>Micrococcaceae</taxon>
        <taxon>Arthrobacter</taxon>
    </lineage>
</organism>
<dbReference type="AlphaFoldDB" id="A0A7X6HEJ8"/>
<dbReference type="InterPro" id="IPR011008">
    <property type="entry name" value="Dimeric_a/b-barrel"/>
</dbReference>
<reference evidence="3 4" key="1">
    <citation type="submission" date="2020-04" db="EMBL/GenBank/DDBJ databases">
        <title>Arthrobacter sp. nov.</title>
        <authorList>
            <person name="Liu S."/>
        </authorList>
    </citation>
    <scope>NUCLEOTIDE SEQUENCE [LARGE SCALE GENOMIC DNA]</scope>
    <source>
        <strain evidence="3 4">E918</strain>
    </source>
</reference>